<feature type="domain" description="TLDc" evidence="2">
    <location>
        <begin position="386"/>
        <end position="573"/>
    </location>
</feature>
<evidence type="ECO:0000313" key="3">
    <source>
        <dbReference type="EMBL" id="CAE0455265.1"/>
    </source>
</evidence>
<dbReference type="AlphaFoldDB" id="A0A7S3V429"/>
<feature type="compositionally biased region" description="Polar residues" evidence="1">
    <location>
        <begin position="20"/>
        <end position="43"/>
    </location>
</feature>
<name>A0A7S3V429_9STRA</name>
<feature type="compositionally biased region" description="Low complexity" evidence="1">
    <location>
        <begin position="44"/>
        <end position="60"/>
    </location>
</feature>
<gene>
    <name evidence="3" type="ORF">CDEB00056_LOCUS106</name>
</gene>
<dbReference type="Pfam" id="PF07534">
    <property type="entry name" value="TLD"/>
    <property type="match status" value="1"/>
</dbReference>
<evidence type="ECO:0000256" key="1">
    <source>
        <dbReference type="SAM" id="MobiDB-lite"/>
    </source>
</evidence>
<proteinExistence type="predicted"/>
<feature type="region of interest" description="Disordered" evidence="1">
    <location>
        <begin position="140"/>
        <end position="159"/>
    </location>
</feature>
<reference evidence="3" key="1">
    <citation type="submission" date="2021-01" db="EMBL/GenBank/DDBJ databases">
        <authorList>
            <person name="Corre E."/>
            <person name="Pelletier E."/>
            <person name="Niang G."/>
            <person name="Scheremetjew M."/>
            <person name="Finn R."/>
            <person name="Kale V."/>
            <person name="Holt S."/>
            <person name="Cochrane G."/>
            <person name="Meng A."/>
            <person name="Brown T."/>
            <person name="Cohen L."/>
        </authorList>
    </citation>
    <scope>NUCLEOTIDE SEQUENCE</scope>
    <source>
        <strain evidence="3">MM31A-1</strain>
    </source>
</reference>
<dbReference type="EMBL" id="HBIO01000145">
    <property type="protein sequence ID" value="CAE0455265.1"/>
    <property type="molecule type" value="Transcribed_RNA"/>
</dbReference>
<organism evidence="3">
    <name type="scientific">Chaetoceros debilis</name>
    <dbReference type="NCBI Taxonomy" id="122233"/>
    <lineage>
        <taxon>Eukaryota</taxon>
        <taxon>Sar</taxon>
        <taxon>Stramenopiles</taxon>
        <taxon>Ochrophyta</taxon>
        <taxon>Bacillariophyta</taxon>
        <taxon>Coscinodiscophyceae</taxon>
        <taxon>Chaetocerotophycidae</taxon>
        <taxon>Chaetocerotales</taxon>
        <taxon>Chaetocerotaceae</taxon>
        <taxon>Chaetoceros</taxon>
    </lineage>
</organism>
<feature type="compositionally biased region" description="Polar residues" evidence="1">
    <location>
        <begin position="1"/>
        <end position="14"/>
    </location>
</feature>
<dbReference type="InterPro" id="IPR006571">
    <property type="entry name" value="TLDc_dom"/>
</dbReference>
<feature type="region of interest" description="Disordered" evidence="1">
    <location>
        <begin position="285"/>
        <end position="319"/>
    </location>
</feature>
<feature type="compositionally biased region" description="Polar residues" evidence="1">
    <location>
        <begin position="61"/>
        <end position="80"/>
    </location>
</feature>
<evidence type="ECO:0000259" key="2">
    <source>
        <dbReference type="PROSITE" id="PS51886"/>
    </source>
</evidence>
<dbReference type="PROSITE" id="PS51886">
    <property type="entry name" value="TLDC"/>
    <property type="match status" value="1"/>
</dbReference>
<dbReference type="PANTHER" id="PTHR23354">
    <property type="entry name" value="NUCLEOLAR PROTEIN 7/ESTROGEN RECEPTOR COACTIVATOR-RELATED"/>
    <property type="match status" value="1"/>
</dbReference>
<protein>
    <recommendedName>
        <fullName evidence="2">TLDc domain-containing protein</fullName>
    </recommendedName>
</protein>
<feature type="region of interest" description="Disordered" evidence="1">
    <location>
        <begin position="1"/>
        <end position="93"/>
    </location>
</feature>
<accession>A0A7S3V429</accession>
<sequence length="609" mass="67612">MNFTNLGSRNNAYSNKMKPQRSTNSPYGMSRPQSKNSLLKYTVSTSSRSLNSRSRSSSYSGAVQQAGISNTGISPPQQFPQVLPPAISQGEKRGSASNLFLKSTNPSQSTDSLLQLDKTDDVSITSSDFATSYNPGLDGSSHKYEFNADKTTDSLPSRSLTEKERMKSYLDEVERSLDVASIGSIRPSFPFLKIDSMDIPITSSNSIYSDFTADEDYQKNFTPSYSYQGFGTSDLFVDRIPSTREPISEHYSAEDDSNHNDETEVSLCIPIPKFVNSMIRKKRKRENDRYEKAAREVQSEKESIEMRESCTENSKHETSGLRDGIRRLIDIGIGDIGLALFIPLNWEAFEPLKESKESDDSSSAPSEEEDDDIMFAPDEGLESYPPILSQQQFNEISKILPPAVSIMTWKRAYSLSRDGDFFQTMYKKVGRFQHTLIVIKTDEGDILGGYADTPWSRGVSAVRTTTFFGGGRAFLYSTGPDLTDGEMAEEQKYWKPNQSIFSYRWTGENDYSQICDLKKGTIGMGGGGAFGFYVQEDFTVGSSGSCFTFRNPPLTKTDGGQFKIVDFEVYGFSSLAESYSISSTRSRSSSISSFSTARQPSVVSMLSAA</sequence>
<feature type="compositionally biased region" description="Basic and acidic residues" evidence="1">
    <location>
        <begin position="140"/>
        <end position="152"/>
    </location>
</feature>
<dbReference type="SMART" id="SM00584">
    <property type="entry name" value="TLDc"/>
    <property type="match status" value="1"/>
</dbReference>